<dbReference type="InterPro" id="IPR029056">
    <property type="entry name" value="Ribokinase-like"/>
</dbReference>
<dbReference type="GO" id="GO:0005524">
    <property type="term" value="F:ATP binding"/>
    <property type="evidence" value="ECO:0007669"/>
    <property type="project" value="UniProtKB-KW"/>
</dbReference>
<evidence type="ECO:0000256" key="3">
    <source>
        <dbReference type="ARBA" id="ARBA00022741"/>
    </source>
</evidence>
<organism evidence="8 9">
    <name type="scientific">Hoeflea olei</name>
    <dbReference type="NCBI Taxonomy" id="1480615"/>
    <lineage>
        <taxon>Bacteria</taxon>
        <taxon>Pseudomonadati</taxon>
        <taxon>Pseudomonadota</taxon>
        <taxon>Alphaproteobacteria</taxon>
        <taxon>Hyphomicrobiales</taxon>
        <taxon>Rhizobiaceae</taxon>
        <taxon>Hoeflea</taxon>
    </lineage>
</organism>
<dbReference type="GO" id="GO:0005829">
    <property type="term" value="C:cytosol"/>
    <property type="evidence" value="ECO:0007669"/>
    <property type="project" value="TreeGrafter"/>
</dbReference>
<dbReference type="CDD" id="cd01164">
    <property type="entry name" value="FruK_PfkB_like"/>
    <property type="match status" value="1"/>
</dbReference>
<dbReference type="EMBL" id="LQZT01000012">
    <property type="protein sequence ID" value="OCW57938.1"/>
    <property type="molecule type" value="Genomic_DNA"/>
</dbReference>
<evidence type="ECO:0000313" key="8">
    <source>
        <dbReference type="EMBL" id="OCW57938.1"/>
    </source>
</evidence>
<evidence type="ECO:0000256" key="1">
    <source>
        <dbReference type="ARBA" id="ARBA00010688"/>
    </source>
</evidence>
<accession>A0A1C1YWQ9</accession>
<dbReference type="NCBIfam" id="TIGR03168">
    <property type="entry name" value="1-PFK"/>
    <property type="match status" value="1"/>
</dbReference>
<dbReference type="InterPro" id="IPR017583">
    <property type="entry name" value="Tagatose/fructose_Pkinase"/>
</dbReference>
<comment type="caution">
    <text evidence="8">The sequence shown here is derived from an EMBL/GenBank/DDBJ whole genome shotgun (WGS) entry which is preliminary data.</text>
</comment>
<proteinExistence type="inferred from homology"/>
<dbReference type="PROSITE" id="PS00583">
    <property type="entry name" value="PFKB_KINASES_1"/>
    <property type="match status" value="1"/>
</dbReference>
<keyword evidence="5" id="KW-0067">ATP-binding</keyword>
<dbReference type="STRING" id="1480615.AWJ14_03875"/>
<evidence type="ECO:0000259" key="7">
    <source>
        <dbReference type="Pfam" id="PF00294"/>
    </source>
</evidence>
<keyword evidence="9" id="KW-1185">Reference proteome</keyword>
<evidence type="ECO:0000313" key="9">
    <source>
        <dbReference type="Proteomes" id="UP000094795"/>
    </source>
</evidence>
<evidence type="ECO:0000256" key="4">
    <source>
        <dbReference type="ARBA" id="ARBA00022777"/>
    </source>
</evidence>
<dbReference type="Proteomes" id="UP000094795">
    <property type="component" value="Unassembled WGS sequence"/>
</dbReference>
<evidence type="ECO:0000256" key="6">
    <source>
        <dbReference type="PIRNR" id="PIRNR000535"/>
    </source>
</evidence>
<dbReference type="AlphaFoldDB" id="A0A1C1YWQ9"/>
<sequence length="319" mass="33051">MVRAMFEILTITLNPAFDVSSSVESVVPGVKLRCDKPRHDPGGGGVNVSRAILRLGGQSEAFLALGGETGAAYRMLLEAEGIPLAHFPIDGNTRQSFAVVETATRKQYRFQLPGPSWPAEQTAALLAALTPYLTRDRIVVVSGSLPAGVPADIANTINKMAVDAGARMILDTSGAALVAAAENSGPPFALLRMDGEEATEVSGRDFASPGELADYGSELIGRNVAEKLVMSIGAKGTVGVTAGERFFCRPPKIETLSAVGAGDSMVAAIAMALSAGESFRDAVRKGVAAAGSAVMTPATELCSKATAEEVLTRVTTEDL</sequence>
<gene>
    <name evidence="8" type="ORF">AWJ14_03875</name>
</gene>
<dbReference type="GO" id="GO:0003872">
    <property type="term" value="F:6-phosphofructokinase activity"/>
    <property type="evidence" value="ECO:0007669"/>
    <property type="project" value="TreeGrafter"/>
</dbReference>
<dbReference type="PANTHER" id="PTHR46566">
    <property type="entry name" value="1-PHOSPHOFRUCTOKINASE-RELATED"/>
    <property type="match status" value="1"/>
</dbReference>
<dbReference type="SUPFAM" id="SSF53613">
    <property type="entry name" value="Ribokinase-like"/>
    <property type="match status" value="1"/>
</dbReference>
<reference evidence="8 9" key="1">
    <citation type="submission" date="2015-12" db="EMBL/GenBank/DDBJ databases">
        <authorList>
            <person name="Shamseldin A."/>
            <person name="Moawad H."/>
            <person name="Abd El-Rahim W.M."/>
            <person name="Sadowsky M.J."/>
        </authorList>
    </citation>
    <scope>NUCLEOTIDE SEQUENCE [LARGE SCALE GENOMIC DNA]</scope>
    <source>
        <strain evidence="8 9">JC234</strain>
    </source>
</reference>
<dbReference type="InterPro" id="IPR002173">
    <property type="entry name" value="Carboh/pur_kinase_PfkB_CS"/>
</dbReference>
<comment type="similarity">
    <text evidence="1 6">Belongs to the carbohydrate kinase PfkB family.</text>
</comment>
<feature type="domain" description="Carbohydrate kinase PfkB" evidence="7">
    <location>
        <begin position="18"/>
        <end position="302"/>
    </location>
</feature>
<protein>
    <recommendedName>
        <fullName evidence="6">Phosphofructokinase</fullName>
    </recommendedName>
</protein>
<evidence type="ECO:0000256" key="5">
    <source>
        <dbReference type="ARBA" id="ARBA00022840"/>
    </source>
</evidence>
<name>A0A1C1YWQ9_9HYPH</name>
<dbReference type="PANTHER" id="PTHR46566:SF2">
    <property type="entry name" value="ATP-DEPENDENT 6-PHOSPHOFRUCTOKINASE ISOZYME 2"/>
    <property type="match status" value="1"/>
</dbReference>
<keyword evidence="2 6" id="KW-0808">Transferase</keyword>
<dbReference type="PIRSF" id="PIRSF000535">
    <property type="entry name" value="1PFK/6PFK/LacC"/>
    <property type="match status" value="1"/>
</dbReference>
<dbReference type="Pfam" id="PF00294">
    <property type="entry name" value="PfkB"/>
    <property type="match status" value="1"/>
</dbReference>
<keyword evidence="4" id="KW-0418">Kinase</keyword>
<keyword evidence="3" id="KW-0547">Nucleotide-binding</keyword>
<dbReference type="Gene3D" id="3.40.1190.20">
    <property type="match status" value="1"/>
</dbReference>
<evidence type="ECO:0000256" key="2">
    <source>
        <dbReference type="ARBA" id="ARBA00022679"/>
    </source>
</evidence>
<dbReference type="InterPro" id="IPR011611">
    <property type="entry name" value="PfkB_dom"/>
</dbReference>
<dbReference type="OrthoDB" id="9801219at2"/>